<dbReference type="CTD" id="798813"/>
<dbReference type="RefSeq" id="XP_026057584.1">
    <property type="nucleotide sequence ID" value="XM_026201799.1"/>
</dbReference>
<reference evidence="3" key="1">
    <citation type="submission" date="2025-08" db="UniProtKB">
        <authorList>
            <consortium name="RefSeq"/>
        </authorList>
    </citation>
    <scope>IDENTIFICATION</scope>
    <source>
        <strain evidence="3">Wakin</strain>
        <tissue evidence="3">Muscle</tissue>
    </source>
</reference>
<dbReference type="InterPro" id="IPR008405">
    <property type="entry name" value="ApoL"/>
</dbReference>
<gene>
    <name evidence="3" type="primary">apol</name>
</gene>
<evidence type="ECO:0000256" key="1">
    <source>
        <dbReference type="ARBA" id="ARBA00010090"/>
    </source>
</evidence>
<dbReference type="GO" id="GO:0016020">
    <property type="term" value="C:membrane"/>
    <property type="evidence" value="ECO:0007669"/>
    <property type="project" value="TreeGrafter"/>
</dbReference>
<dbReference type="Proteomes" id="UP000515129">
    <property type="component" value="Chromosome 3"/>
</dbReference>
<dbReference type="KEGG" id="caua:113042794"/>
<dbReference type="OrthoDB" id="6146578at2759"/>
<dbReference type="GO" id="GO:0008289">
    <property type="term" value="F:lipid binding"/>
    <property type="evidence" value="ECO:0007669"/>
    <property type="project" value="InterPro"/>
</dbReference>
<sequence>MSSTILYADSQICRQGEKDKQIMQQEMQGTVIGCSAESRREQLQELLSEYVEDTLICISTVRDFCDKQQKWTLQRETELDNIRDIKDRADQVSLKFDHVQRSENKAKAFGQFLWSGLTQVTADSRYQELEKELGAVLEDTLEGLKKLHHFLDAVEKLTVTSLFVFTGRSFLPKGESPESVRSVITAARMASPLLIHFKRNPETFFLPSLNNLDVLAFQLDKYMRITERICEKMEKKSKSVYWSGDVHRFKKGEPIVKFSLNLSEDSMNKMLNHLKQLCKIRMDLDTRLSLIFQEHALHFIGVFSQRRSRMEQFLSDLEESAVQLDRMKMGASISTVAGSSVGIAGGVLSIVGLALAPVTAGVSLALTLTGVGLGVTSGVNSVVTGITEAAVNSHHGKNAQSIFQRYMNDVGKILDCLEQASREERLVGLDVVDMMIGAGKLIARAGGVAKSIDALVDAASAVKVLKSEEVIATAAKVGLQEAQSARSIPKLAADLPDIGQLAKGTPLALSKSARAGFITLNALFIGIDVLFICKDSISLARGSKSEASQLIRSRAALWKSELEAWQKIHDSLCIGIWSFRKSQEVLEQLFLP</sequence>
<keyword evidence="2" id="KW-1185">Reference proteome</keyword>
<evidence type="ECO:0000313" key="2">
    <source>
        <dbReference type="Proteomes" id="UP000515129"/>
    </source>
</evidence>
<dbReference type="GO" id="GO:0006869">
    <property type="term" value="P:lipid transport"/>
    <property type="evidence" value="ECO:0007669"/>
    <property type="project" value="InterPro"/>
</dbReference>
<dbReference type="GO" id="GO:0005576">
    <property type="term" value="C:extracellular region"/>
    <property type="evidence" value="ECO:0007669"/>
    <property type="project" value="InterPro"/>
</dbReference>
<accession>A0A6P6JAZ8</accession>
<comment type="similarity">
    <text evidence="1">Belongs to the apolipoprotein L family.</text>
</comment>
<dbReference type="AlphaFoldDB" id="A0A6P6JAZ8"/>
<name>A0A6P6JAZ8_CARAU</name>
<organism evidence="2 3">
    <name type="scientific">Carassius auratus</name>
    <name type="common">Goldfish</name>
    <dbReference type="NCBI Taxonomy" id="7957"/>
    <lineage>
        <taxon>Eukaryota</taxon>
        <taxon>Metazoa</taxon>
        <taxon>Chordata</taxon>
        <taxon>Craniata</taxon>
        <taxon>Vertebrata</taxon>
        <taxon>Euteleostomi</taxon>
        <taxon>Actinopterygii</taxon>
        <taxon>Neopterygii</taxon>
        <taxon>Teleostei</taxon>
        <taxon>Ostariophysi</taxon>
        <taxon>Cypriniformes</taxon>
        <taxon>Cyprinidae</taxon>
        <taxon>Cyprininae</taxon>
        <taxon>Carassius</taxon>
    </lineage>
</organism>
<dbReference type="PANTHER" id="PTHR14096">
    <property type="entry name" value="APOLIPOPROTEIN L"/>
    <property type="match status" value="1"/>
</dbReference>
<evidence type="ECO:0000313" key="3">
    <source>
        <dbReference type="RefSeq" id="XP_026057584.1"/>
    </source>
</evidence>
<dbReference type="Pfam" id="PF05461">
    <property type="entry name" value="ApoL"/>
    <property type="match status" value="1"/>
</dbReference>
<protein>
    <submittedName>
        <fullName evidence="3">Apolipoprotein L4 isoform X1</fullName>
    </submittedName>
</protein>
<proteinExistence type="inferred from homology"/>
<dbReference type="GO" id="GO:0042157">
    <property type="term" value="P:lipoprotein metabolic process"/>
    <property type="evidence" value="ECO:0007669"/>
    <property type="project" value="InterPro"/>
</dbReference>
<dbReference type="PANTHER" id="PTHR14096:SF57">
    <property type="entry name" value="APOLIPOPROTEIN L4"/>
    <property type="match status" value="1"/>
</dbReference>